<dbReference type="InterPro" id="IPR022384">
    <property type="entry name" value="FormiminoTrfase_cat_dom_sf"/>
</dbReference>
<dbReference type="InterPro" id="IPR037064">
    <property type="entry name" value="Formiminotransferase_N_sf"/>
</dbReference>
<keyword evidence="5 10" id="KW-0808">Transferase</keyword>
<dbReference type="NCBIfam" id="TIGR02024">
    <property type="entry name" value="FtcD"/>
    <property type="match status" value="1"/>
</dbReference>
<evidence type="ECO:0000256" key="2">
    <source>
        <dbReference type="ARBA" id="ARBA00005082"/>
    </source>
</evidence>
<dbReference type="InterPro" id="IPR004227">
    <property type="entry name" value="Formiminotransferase_cat"/>
</dbReference>
<dbReference type="InterPro" id="IPR013802">
    <property type="entry name" value="Formiminotransferase_C"/>
</dbReference>
<dbReference type="GO" id="GO:0005542">
    <property type="term" value="F:folic acid binding"/>
    <property type="evidence" value="ECO:0007669"/>
    <property type="project" value="UniProtKB-KW"/>
</dbReference>
<dbReference type="PANTHER" id="PTHR12234">
    <property type="entry name" value="FORMIMINOTRANSFERASE-CYCLODEAMINASE"/>
    <property type="match status" value="1"/>
</dbReference>
<organism evidence="10 11">
    <name type="scientific">Stygiobacter electus</name>
    <dbReference type="NCBI Taxonomy" id="3032292"/>
    <lineage>
        <taxon>Bacteria</taxon>
        <taxon>Pseudomonadati</taxon>
        <taxon>Ignavibacteriota</taxon>
        <taxon>Ignavibacteria</taxon>
        <taxon>Ignavibacteriales</taxon>
        <taxon>Melioribacteraceae</taxon>
        <taxon>Stygiobacter</taxon>
    </lineage>
</organism>
<dbReference type="Pfam" id="PF07837">
    <property type="entry name" value="FTCD_N"/>
    <property type="match status" value="1"/>
</dbReference>
<evidence type="ECO:0000313" key="11">
    <source>
        <dbReference type="Proteomes" id="UP001221302"/>
    </source>
</evidence>
<dbReference type="Gene3D" id="3.30.70.670">
    <property type="entry name" value="Formiminotransferase, C-terminal subdomain"/>
    <property type="match status" value="1"/>
</dbReference>
<keyword evidence="11" id="KW-1185">Reference proteome</keyword>
<dbReference type="GO" id="GO:0030409">
    <property type="term" value="F:glutamate formimidoyltransferase activity"/>
    <property type="evidence" value="ECO:0007669"/>
    <property type="project" value="UniProtKB-EC"/>
</dbReference>
<comment type="pathway">
    <text evidence="2">Amino-acid degradation; L-histidine degradation into L-glutamate; L-glutamate from N-formimidoyl-L-glutamate (transferase route): step 1/1.</text>
</comment>
<protein>
    <recommendedName>
        <fullName evidence="3">glutamate formimidoyltransferase</fullName>
        <ecNumber evidence="3">2.1.2.5</ecNumber>
    </recommendedName>
</protein>
<dbReference type="SMART" id="SM01222">
    <property type="entry name" value="FTCD_N"/>
    <property type="match status" value="1"/>
</dbReference>
<evidence type="ECO:0000256" key="7">
    <source>
        <dbReference type="ARBA" id="ARBA00022954"/>
    </source>
</evidence>
<dbReference type="InterPro" id="IPR012886">
    <property type="entry name" value="Formiminotransferase_N"/>
</dbReference>
<name>A0AAE3P118_9BACT</name>
<comment type="subcellular location">
    <subcellularLocation>
        <location evidence="1">Cytoplasm</location>
    </subcellularLocation>
</comment>
<accession>A0AAE3P118</accession>
<proteinExistence type="predicted"/>
<evidence type="ECO:0000256" key="6">
    <source>
        <dbReference type="ARBA" id="ARBA00022808"/>
    </source>
</evidence>
<feature type="domain" description="Formiminotransferase N-terminal subdomain" evidence="9">
    <location>
        <begin position="2"/>
        <end position="179"/>
    </location>
</feature>
<dbReference type="InterPro" id="IPR037070">
    <property type="entry name" value="Formiminotransferase_C_sf"/>
</dbReference>
<evidence type="ECO:0000256" key="4">
    <source>
        <dbReference type="ARBA" id="ARBA00022490"/>
    </source>
</evidence>
<dbReference type="Proteomes" id="UP001221302">
    <property type="component" value="Unassembled WGS sequence"/>
</dbReference>
<dbReference type="Pfam" id="PF02971">
    <property type="entry name" value="FTCD"/>
    <property type="match status" value="1"/>
</dbReference>
<dbReference type="SUPFAM" id="SSF55116">
    <property type="entry name" value="Formiminotransferase domain of formiminotransferase-cyclodeaminase"/>
    <property type="match status" value="2"/>
</dbReference>
<dbReference type="GO" id="GO:0006547">
    <property type="term" value="P:L-histidine metabolic process"/>
    <property type="evidence" value="ECO:0007669"/>
    <property type="project" value="UniProtKB-KW"/>
</dbReference>
<dbReference type="EMBL" id="JARGDL010000013">
    <property type="protein sequence ID" value="MDF1612419.1"/>
    <property type="molecule type" value="Genomic_DNA"/>
</dbReference>
<sequence>MKIIECVPNFSEGKNQRTFDAIKEAIELTKDVKLLSLEPDADYNRVVVTMAGNEIGILNGALNACRAAAANIDMRKHKGEHPRIGAIDVVPFVPVSNVTTEECVKISEEFAKIISNELKVPVYLYESAARFPERKSLSNIRKGEYEGLEEKLKDPNWKPDYGEAIFNPKLGAIVTGARFFLVAYNVNINSTDVKYAKEIAEVLRESGYSKKDENGNIIKVDGKPIKIPGRLKEVKGMGVTLEKYNITQVSMNLTNYNITPIHVAFEEVKKEANRLGIEVNGSEIVGLVPLQALLEAGKFYSSNKETSESKLVEIAIENLGLSSLNPFIPEEKIIEYMI</sequence>
<evidence type="ECO:0000313" key="10">
    <source>
        <dbReference type="EMBL" id="MDF1612419.1"/>
    </source>
</evidence>
<comment type="caution">
    <text evidence="10">The sequence shown here is derived from an EMBL/GenBank/DDBJ whole genome shotgun (WGS) entry which is preliminary data.</text>
</comment>
<evidence type="ECO:0000256" key="5">
    <source>
        <dbReference type="ARBA" id="ARBA00022679"/>
    </source>
</evidence>
<keyword evidence="6" id="KW-0369">Histidine metabolism</keyword>
<dbReference type="EC" id="2.1.2.5" evidence="3"/>
<dbReference type="RefSeq" id="WP_321536190.1">
    <property type="nucleotide sequence ID" value="NZ_JARGDL010000013.1"/>
</dbReference>
<keyword evidence="7" id="KW-0290">Folate-binding</keyword>
<dbReference type="AlphaFoldDB" id="A0AAE3P118"/>
<gene>
    <name evidence="10" type="primary">ftcD</name>
    <name evidence="10" type="ORF">P0M35_09670</name>
</gene>
<keyword evidence="4" id="KW-0963">Cytoplasm</keyword>
<dbReference type="Gene3D" id="3.30.990.10">
    <property type="entry name" value="Formiminotransferase, N-terminal subdomain"/>
    <property type="match status" value="1"/>
</dbReference>
<evidence type="ECO:0000259" key="8">
    <source>
        <dbReference type="SMART" id="SM01221"/>
    </source>
</evidence>
<reference evidence="10" key="1">
    <citation type="submission" date="2023-03" db="EMBL/GenBank/DDBJ databases">
        <title>Stygiobacter electus gen. nov., sp. nov., facultatively anaerobic thermotolerant bacterium of the class Ignavibacteria from a well of Yessentuki mineral water deposit.</title>
        <authorList>
            <person name="Podosokorskaya O.A."/>
            <person name="Elcheninov A.G."/>
            <person name="Petrova N.F."/>
            <person name="Zavarzina D.G."/>
            <person name="Kublanov I.V."/>
            <person name="Merkel A.Y."/>
        </authorList>
    </citation>
    <scope>NUCLEOTIDE SEQUENCE</scope>
    <source>
        <strain evidence="10">09-Me</strain>
    </source>
</reference>
<evidence type="ECO:0000259" key="9">
    <source>
        <dbReference type="SMART" id="SM01222"/>
    </source>
</evidence>
<evidence type="ECO:0000256" key="3">
    <source>
        <dbReference type="ARBA" id="ARBA00012252"/>
    </source>
</evidence>
<dbReference type="PANTHER" id="PTHR12234:SF0">
    <property type="entry name" value="FORMIMIDOYLTRANSFERASE-CYCLODEAMINASE"/>
    <property type="match status" value="1"/>
</dbReference>
<evidence type="ECO:0000256" key="1">
    <source>
        <dbReference type="ARBA" id="ARBA00004496"/>
    </source>
</evidence>
<dbReference type="SMART" id="SM01221">
    <property type="entry name" value="FTCD"/>
    <property type="match status" value="1"/>
</dbReference>
<feature type="domain" description="Formiminotransferase C-terminal subdomain" evidence="8">
    <location>
        <begin position="180"/>
        <end position="337"/>
    </location>
</feature>
<dbReference type="InterPro" id="IPR051623">
    <property type="entry name" value="FTCD"/>
</dbReference>
<dbReference type="GO" id="GO:0005737">
    <property type="term" value="C:cytoplasm"/>
    <property type="evidence" value="ECO:0007669"/>
    <property type="project" value="UniProtKB-SubCell"/>
</dbReference>